<dbReference type="InterPro" id="IPR006168">
    <property type="entry name" value="G3P_DH_NAD-dep"/>
</dbReference>
<dbReference type="PRINTS" id="PR00077">
    <property type="entry name" value="GPDHDRGNASE"/>
</dbReference>
<protein>
    <submittedName>
        <fullName evidence="3">Glycerol-3-phosphate dehydrogenase</fullName>
    </submittedName>
</protein>
<dbReference type="GO" id="GO:0005829">
    <property type="term" value="C:cytosol"/>
    <property type="evidence" value="ECO:0007669"/>
    <property type="project" value="TreeGrafter"/>
</dbReference>
<name>I3EFF2_NEMP3</name>
<sequence length="196" mass="21494">MHKNSFIYKNKMRLDVAVIGGGSWGSTISKVIGENYASKGIEGKVTMWLYPETYNSVDLAELITTTRINSKYLPGIELPKNITVTSDICLAVDGADVLIVAVPHEFLNKILQQIKNKVKSDAVAVILTKGLFFNGGEMELISSTIKKTLNIRACTLMGANIAGDVANSLFSECTLGYENEEIKDTLLNYLIVNTLR</sequence>
<dbReference type="Pfam" id="PF01210">
    <property type="entry name" value="NAD_Gly3P_dh_N"/>
    <property type="match status" value="1"/>
</dbReference>
<dbReference type="Gene3D" id="3.40.50.720">
    <property type="entry name" value="NAD(P)-binding Rossmann-like Domain"/>
    <property type="match status" value="1"/>
</dbReference>
<dbReference type="STRING" id="935791.I3EFF2"/>
<dbReference type="Proteomes" id="UP000002872">
    <property type="component" value="Unassembled WGS sequence"/>
</dbReference>
<evidence type="ECO:0000313" key="4">
    <source>
        <dbReference type="Proteomes" id="UP000002872"/>
    </source>
</evidence>
<dbReference type="InParanoid" id="I3EFF2"/>
<evidence type="ECO:0000256" key="1">
    <source>
        <dbReference type="ARBA" id="ARBA00023027"/>
    </source>
</evidence>
<dbReference type="GO" id="GO:0046168">
    <property type="term" value="P:glycerol-3-phosphate catabolic process"/>
    <property type="evidence" value="ECO:0007669"/>
    <property type="project" value="InterPro"/>
</dbReference>
<feature type="domain" description="Glycerol-3-phosphate dehydrogenase NAD-dependent N-terminal" evidence="2">
    <location>
        <begin position="16"/>
        <end position="181"/>
    </location>
</feature>
<dbReference type="SUPFAM" id="SSF51735">
    <property type="entry name" value="NAD(P)-binding Rossmann-fold domains"/>
    <property type="match status" value="1"/>
</dbReference>
<dbReference type="PANTHER" id="PTHR11728:SF8">
    <property type="entry name" value="GLYCEROL-3-PHOSPHATE DEHYDROGENASE [NAD(+)]-RELATED"/>
    <property type="match status" value="1"/>
</dbReference>
<dbReference type="VEuPathDB" id="MicrosporidiaDB:NEQG_02021"/>
<keyword evidence="4" id="KW-1185">Reference proteome</keyword>
<reference evidence="3" key="1">
    <citation type="submission" date="2011-01" db="EMBL/GenBank/DDBJ databases">
        <title>The Genome Sequence of Nematocida parisii strain ERTm3.</title>
        <authorList>
            <consortium name="The Broad Institute Genome Sequencing Platform"/>
            <consortium name="The Broad Institute Genome Sequencing Center for Infectious Disease"/>
            <person name="Cuomo C."/>
            <person name="Troemel E."/>
            <person name="Young S.K."/>
            <person name="Zeng Q."/>
            <person name="Gargeya S."/>
            <person name="Fitzgerald M."/>
            <person name="Haas B."/>
            <person name="Abouelleil A."/>
            <person name="Alvarado L."/>
            <person name="Arachchi H.M."/>
            <person name="Berlin A."/>
            <person name="Chapman S.B."/>
            <person name="Gearin G."/>
            <person name="Goldberg J."/>
            <person name="Griggs A."/>
            <person name="Gujja S."/>
            <person name="Hansen M."/>
            <person name="Heiman D."/>
            <person name="Howarth C."/>
            <person name="Larimer J."/>
            <person name="Lui A."/>
            <person name="MacDonald P.J.P."/>
            <person name="McCowen C."/>
            <person name="Montmayeur A."/>
            <person name="Murphy C."/>
            <person name="Neiman D."/>
            <person name="Pearson M."/>
            <person name="Priest M."/>
            <person name="Roberts A."/>
            <person name="Saif S."/>
            <person name="Shea T."/>
            <person name="Sisk P."/>
            <person name="Stolte C."/>
            <person name="Sykes S."/>
            <person name="Wortman J."/>
            <person name="Nusbaum C."/>
            <person name="Birren B."/>
        </authorList>
    </citation>
    <scope>NUCLEOTIDE SEQUENCE</scope>
    <source>
        <strain evidence="3">ERTm3</strain>
    </source>
</reference>
<dbReference type="InterPro" id="IPR011128">
    <property type="entry name" value="G3P_DH_NAD-dep_N"/>
</dbReference>
<dbReference type="GO" id="GO:0047952">
    <property type="term" value="F:glycerol-3-phosphate dehydrogenase [NAD(P)+] activity"/>
    <property type="evidence" value="ECO:0007669"/>
    <property type="project" value="TreeGrafter"/>
</dbReference>
<dbReference type="HOGENOM" id="CLU_033449_3_0_1"/>
<dbReference type="GO" id="GO:0051287">
    <property type="term" value="F:NAD binding"/>
    <property type="evidence" value="ECO:0007669"/>
    <property type="project" value="InterPro"/>
</dbReference>
<dbReference type="OMA" id="ICGALKX"/>
<proteinExistence type="predicted"/>
<keyword evidence="1" id="KW-0520">NAD</keyword>
<dbReference type="EMBL" id="GL870880">
    <property type="protein sequence ID" value="EIJ87949.1"/>
    <property type="molecule type" value="Genomic_DNA"/>
</dbReference>
<dbReference type="PANTHER" id="PTHR11728">
    <property type="entry name" value="GLYCEROL-3-PHOSPHATE DEHYDROGENASE"/>
    <property type="match status" value="1"/>
</dbReference>
<dbReference type="InterPro" id="IPR036291">
    <property type="entry name" value="NAD(P)-bd_dom_sf"/>
</dbReference>
<evidence type="ECO:0000313" key="3">
    <source>
        <dbReference type="EMBL" id="EIJ87949.1"/>
    </source>
</evidence>
<gene>
    <name evidence="3" type="ORF">NEQG_02021</name>
</gene>
<organism evidence="3 4">
    <name type="scientific">Nematocida parisii (strain ERTm3)</name>
    <name type="common">Nematode killer fungus</name>
    <dbReference type="NCBI Taxonomy" id="935791"/>
    <lineage>
        <taxon>Eukaryota</taxon>
        <taxon>Fungi</taxon>
        <taxon>Fungi incertae sedis</taxon>
        <taxon>Microsporidia</taxon>
        <taxon>Nematocida</taxon>
    </lineage>
</organism>
<evidence type="ECO:0000259" key="2">
    <source>
        <dbReference type="Pfam" id="PF01210"/>
    </source>
</evidence>
<dbReference type="OrthoDB" id="10263760at2759"/>
<dbReference type="AlphaFoldDB" id="I3EFF2"/>
<accession>I3EFF2</accession>